<feature type="binding site" evidence="12">
    <location>
        <position position="119"/>
    </location>
    <ligand>
        <name>CoA</name>
        <dbReference type="ChEBI" id="CHEBI:57287"/>
    </ligand>
</feature>
<dbReference type="OrthoDB" id="8210607at2"/>
<evidence type="ECO:0000256" key="13">
    <source>
        <dbReference type="PIRSR" id="PIRSR603542-2"/>
    </source>
</evidence>
<feature type="domain" description="4'-phosphopantetheinyl transferase" evidence="14">
    <location>
        <begin position="115"/>
        <end position="191"/>
    </location>
</feature>
<reference evidence="16 17" key="1">
    <citation type="submission" date="2018-06" db="EMBL/GenBank/DDBJ databases">
        <title>Genomic Encyclopedia of Type Strains, Phase III (KMG-III): the genomes of soil and plant-associated and newly described type strains.</title>
        <authorList>
            <person name="Whitman W."/>
        </authorList>
    </citation>
    <scope>NUCLEOTIDE SEQUENCE [LARGE SCALE GENOMIC DNA]</scope>
    <source>
        <strain evidence="16 17">CECT 7646</strain>
    </source>
</reference>
<feature type="binding site" evidence="12">
    <location>
        <position position="53"/>
    </location>
    <ligand>
        <name>CoA</name>
        <dbReference type="ChEBI" id="CHEBI:57287"/>
    </ligand>
</feature>
<evidence type="ECO:0000256" key="12">
    <source>
        <dbReference type="PIRSR" id="PIRSR603542-1"/>
    </source>
</evidence>
<dbReference type="GO" id="GO:0008897">
    <property type="term" value="F:holo-[acyl-carrier-protein] synthase activity"/>
    <property type="evidence" value="ECO:0007669"/>
    <property type="project" value="InterPro"/>
</dbReference>
<dbReference type="InterPro" id="IPR008278">
    <property type="entry name" value="4-PPantetheinyl_Trfase_dom"/>
</dbReference>
<evidence type="ECO:0000313" key="16">
    <source>
        <dbReference type="EMBL" id="PYE72987.1"/>
    </source>
</evidence>
<sequence>METLLSVRELKLPSGGLLQVFLASFDSSRFEQSAFAAAGIPCPASVARSVRKRQAEFFFGRLVARAALCDCGAPIVDVPIGNAGEPVWPEHFVGSISHTNAVAVAVVGEQAYHVGLGIDIERVVSPESEIALRAIAINPDELDFLRSVDGPLELRELVTLVFSAKESLYKGAFSTVQRFFDFHAARVSAIDVACGVVTLTLEEDLNVLFPRKRRCEIGYVQIDPMTILTVFEAREKVELSGL</sequence>
<evidence type="ECO:0000313" key="17">
    <source>
        <dbReference type="Proteomes" id="UP000247540"/>
    </source>
</evidence>
<comment type="caution">
    <text evidence="16">The sequence shown here is derived from an EMBL/GenBank/DDBJ whole genome shotgun (WGS) entry which is preliminary data.</text>
</comment>
<dbReference type="AlphaFoldDB" id="A0A318SCW1"/>
<evidence type="ECO:0000256" key="4">
    <source>
        <dbReference type="ARBA" id="ARBA00011503"/>
    </source>
</evidence>
<feature type="binding site" evidence="12">
    <location>
        <position position="61"/>
    </location>
    <ligand>
        <name>CoA</name>
        <dbReference type="ChEBI" id="CHEBI:57287"/>
    </ligand>
</feature>
<dbReference type="RefSeq" id="WP_110467036.1">
    <property type="nucleotide sequence ID" value="NZ_JAMOFZ010000049.1"/>
</dbReference>
<dbReference type="Gene3D" id="3.90.470.20">
    <property type="entry name" value="4'-phosphopantetheinyl transferase domain"/>
    <property type="match status" value="1"/>
</dbReference>
<dbReference type="GO" id="GO:0000287">
    <property type="term" value="F:magnesium ion binding"/>
    <property type="evidence" value="ECO:0007669"/>
    <property type="project" value="InterPro"/>
</dbReference>
<comment type="similarity">
    <text evidence="3">Belongs to the P-Pant transferase superfamily. EntD family.</text>
</comment>
<dbReference type="EMBL" id="QJTC01000049">
    <property type="protein sequence ID" value="PYE72987.1"/>
    <property type="molecule type" value="Genomic_DNA"/>
</dbReference>
<dbReference type="Proteomes" id="UP000247540">
    <property type="component" value="Unassembled WGS sequence"/>
</dbReference>
<comment type="function">
    <text evidence="1">Involved in the biosynthesis of the siderophore enterobactin (enterochelin), which is a macrocyclic trimeric lactone of N-(2,3-dihydroxybenzoyl)-serine. The serine trilactone serves as a scaffolding for the three catechol functionalities that provide hexadentate coordination for the tightly ligated iron(2+) atoms. Plays an essential role in the assembly of the enterobactin by catalyzing the transfer of the 4'-phosphopantetheine (Ppant) moiety from coenzyme A to the apo-domains of both EntB (ArCP domain) and EntF (PCP domain) to yield their holo-forms which make them competent for the activation of 2,3-dihydroxybenzoate (DHB) and L-serine, respectively.</text>
</comment>
<dbReference type="UniPathway" id="UPA00017"/>
<dbReference type="Pfam" id="PF17837">
    <property type="entry name" value="4PPT_N"/>
    <property type="match status" value="1"/>
</dbReference>
<evidence type="ECO:0000256" key="6">
    <source>
        <dbReference type="ARBA" id="ARBA00022679"/>
    </source>
</evidence>
<dbReference type="SUPFAM" id="SSF56214">
    <property type="entry name" value="4'-phosphopantetheinyl transferase"/>
    <property type="match status" value="1"/>
</dbReference>
<comment type="cofactor">
    <cofactor evidence="13">
        <name>Mg(2+)</name>
        <dbReference type="ChEBI" id="CHEBI:18420"/>
    </cofactor>
</comment>
<keyword evidence="7" id="KW-0259">Enterobactin biosynthesis</keyword>
<evidence type="ECO:0000256" key="9">
    <source>
        <dbReference type="ARBA" id="ARBA00031996"/>
    </source>
</evidence>
<name>A0A318SCW1_9BURK</name>
<evidence type="ECO:0000256" key="10">
    <source>
        <dbReference type="ARBA" id="ARBA00049176"/>
    </source>
</evidence>
<evidence type="ECO:0000259" key="15">
    <source>
        <dbReference type="Pfam" id="PF17837"/>
    </source>
</evidence>
<dbReference type="PANTHER" id="PTHR38096">
    <property type="entry name" value="ENTEROBACTIN SYNTHASE COMPONENT D"/>
    <property type="match status" value="1"/>
</dbReference>
<feature type="binding site" evidence="13">
    <location>
        <position position="120"/>
    </location>
    <ligand>
        <name>Mg(2+)</name>
        <dbReference type="ChEBI" id="CHEBI:18420"/>
    </ligand>
</feature>
<feature type="binding site" evidence="13">
    <location>
        <position position="119"/>
    </location>
    <ligand>
        <name>Mg(2+)</name>
        <dbReference type="ChEBI" id="CHEBI:18420"/>
    </ligand>
</feature>
<evidence type="ECO:0000256" key="8">
    <source>
        <dbReference type="ARBA" id="ARBA00029894"/>
    </source>
</evidence>
<dbReference type="InterPro" id="IPR037143">
    <property type="entry name" value="4-PPantetheinyl_Trfase_dom_sf"/>
</dbReference>
<comment type="catalytic activity">
    <reaction evidence="10">
        <text>apo-[aryl-carrier protein] + CoA = holo-[aryl-carrier protein] + adenosine 3',5'-bisphosphate + H(+)</text>
        <dbReference type="Rhea" id="RHEA:48404"/>
        <dbReference type="Rhea" id="RHEA-COMP:15903"/>
        <dbReference type="Rhea" id="RHEA-COMP:17557"/>
        <dbReference type="ChEBI" id="CHEBI:15378"/>
        <dbReference type="ChEBI" id="CHEBI:29999"/>
        <dbReference type="ChEBI" id="CHEBI:57287"/>
        <dbReference type="ChEBI" id="CHEBI:58343"/>
        <dbReference type="ChEBI" id="CHEBI:64479"/>
    </reaction>
</comment>
<dbReference type="Pfam" id="PF01648">
    <property type="entry name" value="ACPS"/>
    <property type="match status" value="1"/>
</dbReference>
<dbReference type="InterPro" id="IPR003542">
    <property type="entry name" value="Enbac_synth_compD-like"/>
</dbReference>
<keyword evidence="6 16" id="KW-0808">Transferase</keyword>
<evidence type="ECO:0000256" key="11">
    <source>
        <dbReference type="ARBA" id="ARBA00049191"/>
    </source>
</evidence>
<dbReference type="GO" id="GO:0005886">
    <property type="term" value="C:plasma membrane"/>
    <property type="evidence" value="ECO:0007669"/>
    <property type="project" value="TreeGrafter"/>
</dbReference>
<comment type="pathway">
    <text evidence="2">Siderophore biosynthesis; enterobactin biosynthesis.</text>
</comment>
<proteinExistence type="inferred from homology"/>
<gene>
    <name evidence="16" type="ORF">DFQ15_1491</name>
</gene>
<accession>A0A318SCW1</accession>
<dbReference type="PANTHER" id="PTHR38096:SF1">
    <property type="entry name" value="ENTEROBACTIN SYNTHASE COMPONENT D"/>
    <property type="match status" value="1"/>
</dbReference>
<evidence type="ECO:0000256" key="3">
    <source>
        <dbReference type="ARBA" id="ARBA00008342"/>
    </source>
</evidence>
<comment type="subunit">
    <text evidence="4">EntB, EntD, EntE, and EntF form a multienzyme complex called enterobactin synthase.</text>
</comment>
<evidence type="ECO:0000259" key="14">
    <source>
        <dbReference type="Pfam" id="PF01648"/>
    </source>
</evidence>
<keyword evidence="13" id="KW-0479">Metal-binding</keyword>
<keyword evidence="17" id="KW-1185">Reference proteome</keyword>
<comment type="catalytic activity">
    <reaction evidence="11">
        <text>apo-[peptidyl-carrier protein] + CoA = holo-[peptidyl-carrier protein] + adenosine 3',5'-bisphosphate + H(+)</text>
        <dbReference type="Rhea" id="RHEA:46228"/>
        <dbReference type="Rhea" id="RHEA-COMP:11479"/>
        <dbReference type="Rhea" id="RHEA-COMP:11480"/>
        <dbReference type="ChEBI" id="CHEBI:15378"/>
        <dbReference type="ChEBI" id="CHEBI:29999"/>
        <dbReference type="ChEBI" id="CHEBI:57287"/>
        <dbReference type="ChEBI" id="CHEBI:58343"/>
        <dbReference type="ChEBI" id="CHEBI:64479"/>
    </reaction>
</comment>
<feature type="binding site" evidence="12">
    <location>
        <position position="166"/>
    </location>
    <ligand>
        <name>CoA</name>
        <dbReference type="ChEBI" id="CHEBI:57287"/>
    </ligand>
</feature>
<evidence type="ECO:0000256" key="7">
    <source>
        <dbReference type="ARBA" id="ARBA00023191"/>
    </source>
</evidence>
<dbReference type="GO" id="GO:0009366">
    <property type="term" value="C:enterobactin synthetase complex"/>
    <property type="evidence" value="ECO:0007669"/>
    <property type="project" value="InterPro"/>
</dbReference>
<dbReference type="PRINTS" id="PR01399">
    <property type="entry name" value="ENTSNTHTASED"/>
</dbReference>
<keyword evidence="13" id="KW-0460">Magnesium</keyword>
<feature type="domain" description="4'-phosphopantetheinyl transferase N-terminal" evidence="15">
    <location>
        <begin position="45"/>
        <end position="107"/>
    </location>
</feature>
<dbReference type="GO" id="GO:0009239">
    <property type="term" value="P:enterobactin biosynthetic process"/>
    <property type="evidence" value="ECO:0007669"/>
    <property type="project" value="UniProtKB-UniPathway"/>
</dbReference>
<feature type="binding site" evidence="13">
    <location>
        <position position="121"/>
    </location>
    <ligand>
        <name>Mg(2+)</name>
        <dbReference type="ChEBI" id="CHEBI:18420"/>
    </ligand>
</feature>
<evidence type="ECO:0000256" key="1">
    <source>
        <dbReference type="ARBA" id="ARBA00003937"/>
    </source>
</evidence>
<feature type="binding site" evidence="12">
    <location>
        <begin position="97"/>
        <end position="98"/>
    </location>
    <ligand>
        <name>CoA</name>
        <dbReference type="ChEBI" id="CHEBI:57287"/>
    </ligand>
</feature>
<dbReference type="InterPro" id="IPR041354">
    <property type="entry name" value="4PPT_N"/>
</dbReference>
<protein>
    <recommendedName>
        <fullName evidence="5">Enterobactin synthase component D</fullName>
    </recommendedName>
    <alternativeName>
        <fullName evidence="8">4'-phosphopantetheinyl transferase EntD</fullName>
    </alternativeName>
    <alternativeName>
        <fullName evidence="9">Enterochelin synthase D</fullName>
    </alternativeName>
</protein>
<evidence type="ECO:0000256" key="2">
    <source>
        <dbReference type="ARBA" id="ARBA00004993"/>
    </source>
</evidence>
<evidence type="ECO:0000256" key="5">
    <source>
        <dbReference type="ARBA" id="ARBA00019087"/>
    </source>
</evidence>
<feature type="binding site" evidence="12">
    <location>
        <position position="170"/>
    </location>
    <ligand>
        <name>CoA</name>
        <dbReference type="ChEBI" id="CHEBI:57287"/>
    </ligand>
</feature>
<organism evidence="16 17">
    <name type="scientific">Xylophilus ampelinus</name>
    <dbReference type="NCBI Taxonomy" id="54067"/>
    <lineage>
        <taxon>Bacteria</taxon>
        <taxon>Pseudomonadati</taxon>
        <taxon>Pseudomonadota</taxon>
        <taxon>Betaproteobacteria</taxon>
        <taxon>Burkholderiales</taxon>
        <taxon>Xylophilus</taxon>
    </lineage>
</organism>